<reference evidence="1 2" key="1">
    <citation type="submission" date="2015-10" db="EMBL/GenBank/DDBJ databases">
        <authorList>
            <person name="Ju K.-S."/>
            <person name="Doroghazi J.R."/>
            <person name="Metcalf W.W."/>
        </authorList>
    </citation>
    <scope>NUCLEOTIDE SEQUENCE [LARGE SCALE GENOMIC DNA]</scope>
    <source>
        <strain evidence="1 2">NRRL B-24793</strain>
    </source>
</reference>
<evidence type="ECO:0000313" key="2">
    <source>
        <dbReference type="Proteomes" id="UP000053246"/>
    </source>
</evidence>
<dbReference type="EMBL" id="LMWI01000001">
    <property type="protein sequence ID" value="KUJ48203.1"/>
    <property type="molecule type" value="Genomic_DNA"/>
</dbReference>
<comment type="caution">
    <text evidence="1">The sequence shown here is derived from an EMBL/GenBank/DDBJ whole genome shotgun (WGS) entry which is preliminary data.</text>
</comment>
<dbReference type="Proteomes" id="UP000053246">
    <property type="component" value="Unassembled WGS sequence"/>
</dbReference>
<sequence>MATVTFVDESTAGARTPAWALQIFEERLTLRELIRRRIHQEVAEYNAATPAPRRLLVQPTSTERVLNGGREQGERRRVDAARQVALAEEAFGRNGFVVLVGDRQVEELDEEVDLRRDTEVTFLKLVALVGG</sequence>
<protein>
    <submittedName>
        <fullName evidence="1">Uncharacterized protein</fullName>
    </submittedName>
</protein>
<dbReference type="AlphaFoldDB" id="A0A9X0I7G2"/>
<accession>A0A9X0I7G2</accession>
<name>A0A9X0I7G2_9ACTN</name>
<gene>
    <name evidence="1" type="ORF">ADL17_03810</name>
</gene>
<proteinExistence type="predicted"/>
<evidence type="ECO:0000313" key="1">
    <source>
        <dbReference type="EMBL" id="KUJ48203.1"/>
    </source>
</evidence>
<organism evidence="1 2">
    <name type="scientific">Micromonospora maris</name>
    <dbReference type="NCBI Taxonomy" id="1003110"/>
    <lineage>
        <taxon>Bacteria</taxon>
        <taxon>Bacillati</taxon>
        <taxon>Actinomycetota</taxon>
        <taxon>Actinomycetes</taxon>
        <taxon>Micromonosporales</taxon>
        <taxon>Micromonosporaceae</taxon>
        <taxon>Micromonospora</taxon>
    </lineage>
</organism>
<keyword evidence="2" id="KW-1185">Reference proteome</keyword>